<keyword evidence="3" id="KW-0479">Metal-binding</keyword>
<keyword evidence="6" id="KW-0411">Iron-sulfur</keyword>
<evidence type="ECO:0000313" key="9">
    <source>
        <dbReference type="Proteomes" id="UP001190465"/>
    </source>
</evidence>
<comment type="cofactor">
    <cofactor evidence="1">
        <name>[3Fe-4S] cluster</name>
        <dbReference type="ChEBI" id="CHEBI:21137"/>
    </cofactor>
</comment>
<dbReference type="PANTHER" id="PTHR36923">
    <property type="entry name" value="FERREDOXIN"/>
    <property type="match status" value="1"/>
</dbReference>
<evidence type="ECO:0000256" key="7">
    <source>
        <dbReference type="ARBA" id="ARBA00023291"/>
    </source>
</evidence>
<proteinExistence type="predicted"/>
<dbReference type="Proteomes" id="UP001190465">
    <property type="component" value="Chromosome"/>
</dbReference>
<keyword evidence="2" id="KW-0813">Transport</keyword>
<keyword evidence="4" id="KW-0249">Electron transport</keyword>
<name>A0ABN9NSE4_9MYCO</name>
<dbReference type="PANTHER" id="PTHR36923:SF3">
    <property type="entry name" value="FERREDOXIN"/>
    <property type="match status" value="1"/>
</dbReference>
<keyword evidence="5" id="KW-0408">Iron</keyword>
<accession>A0ABN9NSE4</accession>
<evidence type="ECO:0000256" key="4">
    <source>
        <dbReference type="ARBA" id="ARBA00022982"/>
    </source>
</evidence>
<evidence type="ECO:0000256" key="3">
    <source>
        <dbReference type="ARBA" id="ARBA00022723"/>
    </source>
</evidence>
<evidence type="ECO:0000256" key="2">
    <source>
        <dbReference type="ARBA" id="ARBA00022448"/>
    </source>
</evidence>
<evidence type="ECO:0000256" key="6">
    <source>
        <dbReference type="ARBA" id="ARBA00023014"/>
    </source>
</evidence>
<keyword evidence="7" id="KW-0003">3Fe-4S</keyword>
<evidence type="ECO:0000256" key="1">
    <source>
        <dbReference type="ARBA" id="ARBA00001927"/>
    </source>
</evidence>
<dbReference type="InterPro" id="IPR051269">
    <property type="entry name" value="Fe-S_cluster_ET"/>
</dbReference>
<evidence type="ECO:0000313" key="8">
    <source>
        <dbReference type="EMBL" id="CAJ1511182.1"/>
    </source>
</evidence>
<dbReference type="RefSeq" id="WP_308480337.1">
    <property type="nucleotide sequence ID" value="NZ_OY726397.1"/>
</dbReference>
<dbReference type="Gene3D" id="3.30.70.20">
    <property type="match status" value="1"/>
</dbReference>
<evidence type="ECO:0000256" key="5">
    <source>
        <dbReference type="ARBA" id="ARBA00023004"/>
    </source>
</evidence>
<sequence>MIHAEIDPRRCCGYRLCADAAPEIFVINSAGKAESLVGDIPLALEGVARAAAQECPSGAISIRAAEPPK</sequence>
<dbReference type="EMBL" id="OY726397">
    <property type="protein sequence ID" value="CAJ1511182.1"/>
    <property type="molecule type" value="Genomic_DNA"/>
</dbReference>
<dbReference type="Pfam" id="PF13459">
    <property type="entry name" value="Fer4_15"/>
    <property type="match status" value="1"/>
</dbReference>
<gene>
    <name evidence="8" type="ORF">MU0053_005099</name>
</gene>
<protein>
    <submittedName>
        <fullName evidence="8">Ferredoxin</fullName>
    </submittedName>
</protein>
<reference evidence="8 9" key="1">
    <citation type="submission" date="2023-08" db="EMBL/GenBank/DDBJ databases">
        <authorList>
            <person name="Folkvardsen B D."/>
            <person name="Norman A."/>
        </authorList>
    </citation>
    <scope>NUCLEOTIDE SEQUENCE [LARGE SCALE GENOMIC DNA]</scope>
    <source>
        <strain evidence="8 9">Mu0053</strain>
    </source>
</reference>
<keyword evidence="9" id="KW-1185">Reference proteome</keyword>
<dbReference type="SUPFAM" id="SSF54862">
    <property type="entry name" value="4Fe-4S ferredoxins"/>
    <property type="match status" value="1"/>
</dbReference>
<organism evidence="8 9">
    <name type="scientific">[Mycobacterium] burgundiense</name>
    <dbReference type="NCBI Taxonomy" id="3064286"/>
    <lineage>
        <taxon>Bacteria</taxon>
        <taxon>Bacillati</taxon>
        <taxon>Actinomycetota</taxon>
        <taxon>Actinomycetes</taxon>
        <taxon>Mycobacteriales</taxon>
        <taxon>Mycobacteriaceae</taxon>
        <taxon>Mycolicibacterium</taxon>
    </lineage>
</organism>